<evidence type="ECO:0000313" key="6">
    <source>
        <dbReference type="EMBL" id="VFK75222.1"/>
    </source>
</evidence>
<dbReference type="GO" id="GO:0016020">
    <property type="term" value="C:membrane"/>
    <property type="evidence" value="ECO:0007669"/>
    <property type="project" value="InterPro"/>
</dbReference>
<dbReference type="InterPro" id="IPR030392">
    <property type="entry name" value="S74_ICA"/>
</dbReference>
<name>A0A451BAB6_9GAMM</name>
<dbReference type="InterPro" id="IPR050149">
    <property type="entry name" value="Collagen_superfamily"/>
</dbReference>
<dbReference type="Pfam" id="PF00629">
    <property type="entry name" value="MAM"/>
    <property type="match status" value="1"/>
</dbReference>
<dbReference type="Pfam" id="PF13884">
    <property type="entry name" value="Peptidase_S74"/>
    <property type="match status" value="1"/>
</dbReference>
<feature type="compositionally biased region" description="Basic and acidic residues" evidence="2">
    <location>
        <begin position="465"/>
        <end position="482"/>
    </location>
</feature>
<feature type="compositionally biased region" description="Basic and acidic residues" evidence="2">
    <location>
        <begin position="500"/>
        <end position="509"/>
    </location>
</feature>
<feature type="compositionally biased region" description="Polar residues" evidence="2">
    <location>
        <begin position="426"/>
        <end position="438"/>
    </location>
</feature>
<dbReference type="InterPro" id="IPR008160">
    <property type="entry name" value="Collagen"/>
</dbReference>
<keyword evidence="3" id="KW-1133">Transmembrane helix</keyword>
<dbReference type="InterPro" id="IPR000998">
    <property type="entry name" value="MAM_dom"/>
</dbReference>
<feature type="compositionally biased region" description="Low complexity" evidence="2">
    <location>
        <begin position="846"/>
        <end position="857"/>
    </location>
</feature>
<feature type="domain" description="Peptidase S74" evidence="5">
    <location>
        <begin position="1181"/>
        <end position="1272"/>
    </location>
</feature>
<dbReference type="InterPro" id="IPR013320">
    <property type="entry name" value="ConA-like_dom_sf"/>
</dbReference>
<dbReference type="SUPFAM" id="SSF49899">
    <property type="entry name" value="Concanavalin A-like lectins/glucanases"/>
    <property type="match status" value="1"/>
</dbReference>
<feature type="domain" description="MAM" evidence="4">
    <location>
        <begin position="97"/>
        <end position="258"/>
    </location>
</feature>
<evidence type="ECO:0000259" key="5">
    <source>
        <dbReference type="PROSITE" id="PS51688"/>
    </source>
</evidence>
<dbReference type="CDD" id="cd06263">
    <property type="entry name" value="MAM"/>
    <property type="match status" value="1"/>
</dbReference>
<dbReference type="InterPro" id="IPR036388">
    <property type="entry name" value="WH-like_DNA-bd_sf"/>
</dbReference>
<keyword evidence="3" id="KW-0472">Membrane</keyword>
<evidence type="ECO:0000259" key="4">
    <source>
        <dbReference type="PROSITE" id="PS50060"/>
    </source>
</evidence>
<dbReference type="PROSITE" id="PS50060">
    <property type="entry name" value="MAM_2"/>
    <property type="match status" value="1"/>
</dbReference>
<sequence length="1288" mass="132569">MKTTSRSTPFPCSHTARAGTHTSICIPTHSVGTRRASFPVPRSHTARAGIAYPRMDSHAQRGNQKKQPVRPFIATLAILLLTLAFLSPARAAEHVINFEAGLSGWSAIKGTSHFNWTRHAGGTHSGHTGPNEAHEGNYYLYLEASRNTPGRIAYLQSPDFPARITRLSFHYHMYGAHMGTLELQGFDGNRWVQLWRIAGQQHGSHNAPWTRKEIDLSSKTIRKVRFKGVTGSGPGKLYRGDMAIDYLLVTTDQKPVTKSLWSKPGPGNDIHYAHGNVGIGTNQPKADLAILGNLSKPLTGHVSVGGGSAHVTGTRTRFTKEVGIGDSLLIGDKVFLVAGITSDIALTLNAPHPTGALNATAYTDSDLLSVQTGAEVTALAIDKSGNVGIGTKAPIIRLDVRGGIRVGTETRCDAAREGTIRYNNVSNQPEFCNGTTWTRVEGPAGKQGLKGNKGDTGATGSQGPKGDKGDVGPRGLKGEKGDTGSQGEKGDVGAIGPQGEKGDKGDKGDIGPQGPKGDQGATGAQGPKGDTGPQGIKGNKGDPGPVGPKGNIGPQGLKGDPGLQGLKGDKGDTGATGPQGLKGDQGATGPKGDKGDVGSQGPKGDTGATGAQGIKGEKGDPGPKGEKGDPGLQGLKGDKGDTGATGQQGPKGDQGAIGPKGDKGDVGPQGLKGDTGATGAQGIKGEKGDPGPVGPKGNIGPQGLKGDKGDPGLQGLKGDKGDTGATGQQGPKGDQGATGPKGDKGDIGPQGPKGDTGATGAQGIKGDKGDPGATGPIGPKGDKGDQGTTGAQGPKGDTGPQGPKGDIGPQGLKGDKGDTGPQGLKGEKGDTGATGAQGPKGDKGDPGPQGEQGIPGPKGEKGDPMSMPPMPSKGDKGDPGPIGPKGDKGDKGDKGEQGDSFWSKSGSGISYSGGNVGIRTANPSQDLEITDPYNIIIRSKATHGQSTHLQTGTVGAVLATTNFLTLNTNSNLDNNTPSGERMRITRDGNVGIGTTSPEETLEIKSNKPVLSLHEPGVATFKVGSDGGVFKIAAMDNGLGGHSGNFDANDSQILSMDRYGNVGIGGAPQNARLGIWASVTEPDAFFQVINTNAEAKQWVGLYKVAIGNYNSATGPGQALVFSNDNDKLASKGGFSIVPWATDNKYGGIRIMEDGNVGVGMRDPKYKFDVAGTIHGGNFVNSSDARLKKDIQSLEAPLDKIARLRGVSYRWKDEEKGREREIGVIAQEMEKEFPELVSTDDKGYKSVAYGKLTAVLMEAVKEQQKAIEAQQSRISRLEAELQELRDRIGE</sequence>
<protein>
    <submittedName>
        <fullName evidence="6">Collagen triple helix repeat-containing protein</fullName>
    </submittedName>
</protein>
<proteinExistence type="predicted"/>
<feature type="transmembrane region" description="Helical" evidence="3">
    <location>
        <begin position="71"/>
        <end position="89"/>
    </location>
</feature>
<accession>A0A451BAB6</accession>
<dbReference type="EMBL" id="CAADGH010000018">
    <property type="protein sequence ID" value="VFK75222.1"/>
    <property type="molecule type" value="Genomic_DNA"/>
</dbReference>
<dbReference type="Gene3D" id="2.60.120.200">
    <property type="match status" value="1"/>
</dbReference>
<dbReference type="PANTHER" id="PTHR24023:SF1082">
    <property type="entry name" value="COLLAGEN TRIPLE HELIX REPEAT"/>
    <property type="match status" value="1"/>
</dbReference>
<reference evidence="6" key="1">
    <citation type="submission" date="2019-02" db="EMBL/GenBank/DDBJ databases">
        <authorList>
            <person name="Gruber-Vodicka R. H."/>
            <person name="Seah K. B. B."/>
        </authorList>
    </citation>
    <scope>NUCLEOTIDE SEQUENCE</scope>
    <source>
        <strain evidence="6">BECK_BZ198</strain>
    </source>
</reference>
<feature type="compositionally biased region" description="Low complexity" evidence="2">
    <location>
        <begin position="898"/>
        <end position="911"/>
    </location>
</feature>
<dbReference type="GO" id="GO:0005615">
    <property type="term" value="C:extracellular space"/>
    <property type="evidence" value="ECO:0007669"/>
    <property type="project" value="TreeGrafter"/>
</dbReference>
<feature type="region of interest" description="Disordered" evidence="2">
    <location>
        <begin position="426"/>
        <end position="911"/>
    </location>
</feature>
<feature type="coiled-coil region" evidence="1">
    <location>
        <begin position="1258"/>
        <end position="1285"/>
    </location>
</feature>
<keyword evidence="3" id="KW-0812">Transmembrane</keyword>
<evidence type="ECO:0000256" key="1">
    <source>
        <dbReference type="SAM" id="Coils"/>
    </source>
</evidence>
<feature type="compositionally biased region" description="Low complexity" evidence="2">
    <location>
        <begin position="510"/>
        <end position="519"/>
    </location>
</feature>
<feature type="compositionally biased region" description="Basic and acidic residues" evidence="2">
    <location>
        <begin position="885"/>
        <end position="897"/>
    </location>
</feature>
<evidence type="ECO:0000256" key="2">
    <source>
        <dbReference type="SAM" id="MobiDB-lite"/>
    </source>
</evidence>
<keyword evidence="1" id="KW-0175">Coiled coil</keyword>
<evidence type="ECO:0000256" key="3">
    <source>
        <dbReference type="SAM" id="Phobius"/>
    </source>
</evidence>
<keyword evidence="6" id="KW-0176">Collagen</keyword>
<dbReference type="PROSITE" id="PS51688">
    <property type="entry name" value="ICA"/>
    <property type="match status" value="1"/>
</dbReference>
<dbReference type="SMART" id="SM00137">
    <property type="entry name" value="MAM"/>
    <property type="match status" value="1"/>
</dbReference>
<feature type="region of interest" description="Disordered" evidence="2">
    <location>
        <begin position="970"/>
        <end position="995"/>
    </location>
</feature>
<organism evidence="6">
    <name type="scientific">Candidatus Kentrum sp. MB</name>
    <dbReference type="NCBI Taxonomy" id="2138164"/>
    <lineage>
        <taxon>Bacteria</taxon>
        <taxon>Pseudomonadati</taxon>
        <taxon>Pseudomonadota</taxon>
        <taxon>Gammaproteobacteria</taxon>
        <taxon>Candidatus Kentrum</taxon>
    </lineage>
</organism>
<dbReference type="GO" id="GO:0031012">
    <property type="term" value="C:extracellular matrix"/>
    <property type="evidence" value="ECO:0007669"/>
    <property type="project" value="TreeGrafter"/>
</dbReference>
<dbReference type="PANTHER" id="PTHR24023">
    <property type="entry name" value="COLLAGEN ALPHA"/>
    <property type="match status" value="1"/>
</dbReference>
<feature type="compositionally biased region" description="Basic and acidic residues" evidence="2">
    <location>
        <begin position="615"/>
        <end position="629"/>
    </location>
</feature>
<gene>
    <name evidence="6" type="ORF">BECKMB1821H_GA0114242_10181</name>
</gene>
<dbReference type="Gene3D" id="1.10.10.10">
    <property type="entry name" value="Winged helix-like DNA-binding domain superfamily/Winged helix DNA-binding domain"/>
    <property type="match status" value="1"/>
</dbReference>
<dbReference type="Pfam" id="PF01391">
    <property type="entry name" value="Collagen"/>
    <property type="match status" value="1"/>
</dbReference>